<organism evidence="1 2">
    <name type="scientific">Peronosclerospora sorghi</name>
    <dbReference type="NCBI Taxonomy" id="230839"/>
    <lineage>
        <taxon>Eukaryota</taxon>
        <taxon>Sar</taxon>
        <taxon>Stramenopiles</taxon>
        <taxon>Oomycota</taxon>
        <taxon>Peronosporomycetes</taxon>
        <taxon>Peronosporales</taxon>
        <taxon>Peronosporaceae</taxon>
        <taxon>Peronosclerospora</taxon>
    </lineage>
</organism>
<reference evidence="1 2" key="1">
    <citation type="journal article" date="2022" name="bioRxiv">
        <title>The genome of the oomycete Peronosclerospora sorghi, a cosmopolitan pathogen of maize and sorghum, is inflated with dispersed pseudogenes.</title>
        <authorList>
            <person name="Fletcher K."/>
            <person name="Martin F."/>
            <person name="Isakeit T."/>
            <person name="Cavanaugh K."/>
            <person name="Magill C."/>
            <person name="Michelmore R."/>
        </authorList>
    </citation>
    <scope>NUCLEOTIDE SEQUENCE [LARGE SCALE GENOMIC DNA]</scope>
    <source>
        <strain evidence="1">P6</strain>
    </source>
</reference>
<comment type="caution">
    <text evidence="1">The sequence shown here is derived from an EMBL/GenBank/DDBJ whole genome shotgun (WGS) entry which is preliminary data.</text>
</comment>
<name>A0ACC0WLX7_9STRA</name>
<keyword evidence="2" id="KW-1185">Reference proteome</keyword>
<protein>
    <submittedName>
        <fullName evidence="1">Uncharacterized protein</fullName>
    </submittedName>
</protein>
<proteinExistence type="predicted"/>
<dbReference type="Proteomes" id="UP001163321">
    <property type="component" value="Chromosome 11"/>
</dbReference>
<sequence>MSTTPEAPQETPPQGQEREQSTAESTAESTEKQTQDTETEKVTEQVNTEEEKQETIEETREINADKGENATIPTTEPPTTQSSSKWKLDALPAASDEQEKTKNARNLETNTKKTPDAAKKRQKISDFSFARPTASSARRAAAITEKQTQAKPAAHSQAPTA</sequence>
<evidence type="ECO:0000313" key="1">
    <source>
        <dbReference type="EMBL" id="KAI9919392.1"/>
    </source>
</evidence>
<gene>
    <name evidence="1" type="ORF">PsorP6_017330</name>
</gene>
<dbReference type="EMBL" id="CM047590">
    <property type="protein sequence ID" value="KAI9919392.1"/>
    <property type="molecule type" value="Genomic_DNA"/>
</dbReference>
<accession>A0ACC0WLX7</accession>
<evidence type="ECO:0000313" key="2">
    <source>
        <dbReference type="Proteomes" id="UP001163321"/>
    </source>
</evidence>